<dbReference type="GO" id="GO:0004888">
    <property type="term" value="F:transmembrane signaling receptor activity"/>
    <property type="evidence" value="ECO:0007669"/>
    <property type="project" value="TreeGrafter"/>
</dbReference>
<dbReference type="AlphaFoldDB" id="A0A9Q1D508"/>
<dbReference type="PANTHER" id="PTHR11481">
    <property type="entry name" value="IMMUNOGLOBULIN FC RECEPTOR"/>
    <property type="match status" value="1"/>
</dbReference>
<evidence type="ECO:0000256" key="2">
    <source>
        <dbReference type="ARBA" id="ARBA00023157"/>
    </source>
</evidence>
<dbReference type="SUPFAM" id="SSF48726">
    <property type="entry name" value="Immunoglobulin"/>
    <property type="match status" value="2"/>
</dbReference>
<sequence>MTKDTYEILSADQSDSGTYTCKGQHKKRVLYTGSSNTIKVKVSGNKPKPQMFLDSPSGELFTGDTVTLSCRVGTDPAGWKYLWYRETQRAALTSTDSSSTDGSSYTIRHAAESHRGEYWCQAGRGRGPFYTLYSDSFKLNITARPHAVLTLETPWTGIFRTDSLTLRCEVNGSPAKWNYTWYRDGQSLLLDPSRDRLILTSANDSYNSEYSCRGNRTDRPSYTEISEGFRERNIVLKRKILVSVASSFLLGIILIILGCICLRMKMKSRKSTYKTTAQSNMFFSKPPTDISANLQSDVDDFTDVQQSTGAEADYSIELYSILNLEKRKEGGKRTPEAGTPRRDHGPTAETRVNPAA</sequence>
<evidence type="ECO:0000256" key="1">
    <source>
        <dbReference type="ARBA" id="ARBA00022729"/>
    </source>
</evidence>
<evidence type="ECO:0000256" key="4">
    <source>
        <dbReference type="SAM" id="Phobius"/>
    </source>
</evidence>
<dbReference type="Gene3D" id="2.60.40.10">
    <property type="entry name" value="Immunoglobulins"/>
    <property type="match status" value="3"/>
</dbReference>
<proteinExistence type="predicted"/>
<dbReference type="Pfam" id="PF13927">
    <property type="entry name" value="Ig_3"/>
    <property type="match status" value="2"/>
</dbReference>
<feature type="transmembrane region" description="Helical" evidence="4">
    <location>
        <begin position="240"/>
        <end position="262"/>
    </location>
</feature>
<dbReference type="InterPro" id="IPR050488">
    <property type="entry name" value="Ig_Fc_receptor"/>
</dbReference>
<keyword evidence="4" id="KW-1133">Transmembrane helix</keyword>
<evidence type="ECO:0000313" key="6">
    <source>
        <dbReference type="EMBL" id="KAJ8258663.1"/>
    </source>
</evidence>
<dbReference type="InterPro" id="IPR003599">
    <property type="entry name" value="Ig_sub"/>
</dbReference>
<dbReference type="SMART" id="SM00408">
    <property type="entry name" value="IGc2"/>
    <property type="match status" value="2"/>
</dbReference>
<keyword evidence="4" id="KW-0472">Membrane</keyword>
<dbReference type="PROSITE" id="PS50835">
    <property type="entry name" value="IG_LIKE"/>
    <property type="match status" value="2"/>
</dbReference>
<dbReference type="GO" id="GO:0009897">
    <property type="term" value="C:external side of plasma membrane"/>
    <property type="evidence" value="ECO:0007669"/>
    <property type="project" value="TreeGrafter"/>
</dbReference>
<dbReference type="Proteomes" id="UP001152803">
    <property type="component" value="Unassembled WGS sequence"/>
</dbReference>
<dbReference type="EMBL" id="JAFJMO010000013">
    <property type="protein sequence ID" value="KAJ8258663.1"/>
    <property type="molecule type" value="Genomic_DNA"/>
</dbReference>
<dbReference type="PANTHER" id="PTHR11481:SF112">
    <property type="entry name" value="FC RECEPTOR-LIKE PROTEIN 4-RELATED"/>
    <property type="match status" value="1"/>
</dbReference>
<dbReference type="InterPro" id="IPR003598">
    <property type="entry name" value="Ig_sub2"/>
</dbReference>
<feature type="compositionally biased region" description="Basic and acidic residues" evidence="3">
    <location>
        <begin position="327"/>
        <end position="346"/>
    </location>
</feature>
<name>A0A9Q1D508_CONCO</name>
<keyword evidence="1" id="KW-0732">Signal</keyword>
<accession>A0A9Q1D508</accession>
<evidence type="ECO:0000313" key="7">
    <source>
        <dbReference type="Proteomes" id="UP001152803"/>
    </source>
</evidence>
<reference evidence="6" key="1">
    <citation type="journal article" date="2023" name="Science">
        <title>Genome structures resolve the early diversification of teleost fishes.</title>
        <authorList>
            <person name="Parey E."/>
            <person name="Louis A."/>
            <person name="Montfort J."/>
            <person name="Bouchez O."/>
            <person name="Roques C."/>
            <person name="Iampietro C."/>
            <person name="Lluch J."/>
            <person name="Castinel A."/>
            <person name="Donnadieu C."/>
            <person name="Desvignes T."/>
            <person name="Floi Bucao C."/>
            <person name="Jouanno E."/>
            <person name="Wen M."/>
            <person name="Mejri S."/>
            <person name="Dirks R."/>
            <person name="Jansen H."/>
            <person name="Henkel C."/>
            <person name="Chen W.J."/>
            <person name="Zahm M."/>
            <person name="Cabau C."/>
            <person name="Klopp C."/>
            <person name="Thompson A.W."/>
            <person name="Robinson-Rechavi M."/>
            <person name="Braasch I."/>
            <person name="Lecointre G."/>
            <person name="Bobe J."/>
            <person name="Postlethwait J.H."/>
            <person name="Berthelot C."/>
            <person name="Roest Crollius H."/>
            <person name="Guiguen Y."/>
        </authorList>
    </citation>
    <scope>NUCLEOTIDE SEQUENCE</scope>
    <source>
        <strain evidence="6">Concon-B</strain>
    </source>
</reference>
<feature type="domain" description="Ig-like" evidence="5">
    <location>
        <begin position="49"/>
        <end position="122"/>
    </location>
</feature>
<feature type="domain" description="Ig-like" evidence="5">
    <location>
        <begin position="145"/>
        <end position="226"/>
    </location>
</feature>
<dbReference type="GO" id="GO:0007166">
    <property type="term" value="P:cell surface receptor signaling pathway"/>
    <property type="evidence" value="ECO:0007669"/>
    <property type="project" value="TreeGrafter"/>
</dbReference>
<organism evidence="6 7">
    <name type="scientific">Conger conger</name>
    <name type="common">Conger eel</name>
    <name type="synonym">Muraena conger</name>
    <dbReference type="NCBI Taxonomy" id="82655"/>
    <lineage>
        <taxon>Eukaryota</taxon>
        <taxon>Metazoa</taxon>
        <taxon>Chordata</taxon>
        <taxon>Craniata</taxon>
        <taxon>Vertebrata</taxon>
        <taxon>Euteleostomi</taxon>
        <taxon>Actinopterygii</taxon>
        <taxon>Neopterygii</taxon>
        <taxon>Teleostei</taxon>
        <taxon>Anguilliformes</taxon>
        <taxon>Congridae</taxon>
        <taxon>Conger</taxon>
    </lineage>
</organism>
<dbReference type="InterPro" id="IPR036179">
    <property type="entry name" value="Ig-like_dom_sf"/>
</dbReference>
<comment type="caution">
    <text evidence="6">The sequence shown here is derived from an EMBL/GenBank/DDBJ whole genome shotgun (WGS) entry which is preliminary data.</text>
</comment>
<dbReference type="InterPro" id="IPR007110">
    <property type="entry name" value="Ig-like_dom"/>
</dbReference>
<feature type="region of interest" description="Disordered" evidence="3">
    <location>
        <begin position="327"/>
        <end position="356"/>
    </location>
</feature>
<gene>
    <name evidence="6" type="ORF">COCON_G00176750</name>
</gene>
<evidence type="ECO:0000259" key="5">
    <source>
        <dbReference type="PROSITE" id="PS50835"/>
    </source>
</evidence>
<protein>
    <recommendedName>
        <fullName evidence="5">Ig-like domain-containing protein</fullName>
    </recommendedName>
</protein>
<keyword evidence="2" id="KW-1015">Disulfide bond</keyword>
<dbReference type="InterPro" id="IPR013783">
    <property type="entry name" value="Ig-like_fold"/>
</dbReference>
<keyword evidence="7" id="KW-1185">Reference proteome</keyword>
<dbReference type="OrthoDB" id="6151406at2759"/>
<dbReference type="SMART" id="SM00409">
    <property type="entry name" value="IG"/>
    <property type="match status" value="2"/>
</dbReference>
<dbReference type="GO" id="GO:0006955">
    <property type="term" value="P:immune response"/>
    <property type="evidence" value="ECO:0007669"/>
    <property type="project" value="TreeGrafter"/>
</dbReference>
<evidence type="ECO:0000256" key="3">
    <source>
        <dbReference type="SAM" id="MobiDB-lite"/>
    </source>
</evidence>
<keyword evidence="4" id="KW-0812">Transmembrane</keyword>